<dbReference type="SUPFAM" id="SSF50129">
    <property type="entry name" value="GroES-like"/>
    <property type="match status" value="1"/>
</dbReference>
<evidence type="ECO:0000313" key="8">
    <source>
        <dbReference type="EMBL" id="MFC5366157.1"/>
    </source>
</evidence>
<dbReference type="Gene3D" id="3.90.180.10">
    <property type="entry name" value="Medium-chain alcohol dehydrogenases, catalytic domain"/>
    <property type="match status" value="2"/>
</dbReference>
<dbReference type="AlphaFoldDB" id="A0ABD5R818"/>
<evidence type="ECO:0000256" key="6">
    <source>
        <dbReference type="SAM" id="MobiDB-lite"/>
    </source>
</evidence>
<dbReference type="Gene3D" id="3.40.50.720">
    <property type="entry name" value="NAD(P)-binding Rossmann-like Domain"/>
    <property type="match status" value="1"/>
</dbReference>
<evidence type="ECO:0000256" key="5">
    <source>
        <dbReference type="ARBA" id="ARBA00023002"/>
    </source>
</evidence>
<dbReference type="SUPFAM" id="SSF51735">
    <property type="entry name" value="NAD(P)-binding Rossmann-fold domains"/>
    <property type="match status" value="1"/>
</dbReference>
<protein>
    <submittedName>
        <fullName evidence="8">Zinc-binding alcohol dehydrogenase</fullName>
    </submittedName>
</protein>
<dbReference type="GO" id="GO:0046872">
    <property type="term" value="F:metal ion binding"/>
    <property type="evidence" value="ECO:0007669"/>
    <property type="project" value="UniProtKB-KW"/>
</dbReference>
<keyword evidence="9" id="KW-1185">Reference proteome</keyword>
<keyword evidence="3" id="KW-0479">Metal-binding</keyword>
<evidence type="ECO:0000313" key="9">
    <source>
        <dbReference type="Proteomes" id="UP001596201"/>
    </source>
</evidence>
<comment type="caution">
    <text evidence="8">The sequence shown here is derived from an EMBL/GenBank/DDBJ whole genome shotgun (WGS) entry which is preliminary data.</text>
</comment>
<dbReference type="CDD" id="cd08255">
    <property type="entry name" value="2-desacetyl-2-hydroxyethyl_bacteriochlorophyllide_like"/>
    <property type="match status" value="1"/>
</dbReference>
<accession>A0ABD5R818</accession>
<dbReference type="PANTHER" id="PTHR43350">
    <property type="entry name" value="NAD-DEPENDENT ALCOHOL DEHYDROGENASE"/>
    <property type="match status" value="1"/>
</dbReference>
<evidence type="ECO:0000259" key="7">
    <source>
        <dbReference type="Pfam" id="PF00107"/>
    </source>
</evidence>
<dbReference type="Proteomes" id="UP001596201">
    <property type="component" value="Unassembled WGS sequence"/>
</dbReference>
<evidence type="ECO:0000256" key="3">
    <source>
        <dbReference type="ARBA" id="ARBA00022723"/>
    </source>
</evidence>
<dbReference type="PANTHER" id="PTHR43350:SF19">
    <property type="entry name" value="D-GULOSIDE 3-DEHYDROGENASE"/>
    <property type="match status" value="1"/>
</dbReference>
<dbReference type="GO" id="GO:0016491">
    <property type="term" value="F:oxidoreductase activity"/>
    <property type="evidence" value="ECO:0007669"/>
    <property type="project" value="UniProtKB-KW"/>
</dbReference>
<dbReference type="Pfam" id="PF00107">
    <property type="entry name" value="ADH_zinc_N"/>
    <property type="match status" value="1"/>
</dbReference>
<name>A0ABD5R818_9EURY</name>
<evidence type="ECO:0000256" key="4">
    <source>
        <dbReference type="ARBA" id="ARBA00022833"/>
    </source>
</evidence>
<keyword evidence="5" id="KW-0560">Oxidoreductase</keyword>
<gene>
    <name evidence="8" type="ORF">ACFPJ5_04350</name>
</gene>
<dbReference type="InterPro" id="IPR011032">
    <property type="entry name" value="GroES-like_sf"/>
</dbReference>
<organism evidence="8 9">
    <name type="scientific">Salinirubrum litoreum</name>
    <dbReference type="NCBI Taxonomy" id="1126234"/>
    <lineage>
        <taxon>Archaea</taxon>
        <taxon>Methanobacteriati</taxon>
        <taxon>Methanobacteriota</taxon>
        <taxon>Stenosarchaea group</taxon>
        <taxon>Halobacteria</taxon>
        <taxon>Halobacteriales</taxon>
        <taxon>Haloferacaceae</taxon>
        <taxon>Salinirubrum</taxon>
    </lineage>
</organism>
<evidence type="ECO:0000256" key="2">
    <source>
        <dbReference type="ARBA" id="ARBA00008072"/>
    </source>
</evidence>
<feature type="region of interest" description="Disordered" evidence="6">
    <location>
        <begin position="186"/>
        <end position="209"/>
    </location>
</feature>
<comment type="similarity">
    <text evidence="2">Belongs to the zinc-containing alcohol dehydrogenase family.</text>
</comment>
<feature type="domain" description="Alcohol dehydrogenase-like C-terminal" evidence="7">
    <location>
        <begin position="159"/>
        <end position="275"/>
    </location>
</feature>
<reference evidence="8 9" key="1">
    <citation type="journal article" date="2019" name="Int. J. Syst. Evol. Microbiol.">
        <title>The Global Catalogue of Microorganisms (GCM) 10K type strain sequencing project: providing services to taxonomists for standard genome sequencing and annotation.</title>
        <authorList>
            <consortium name="The Broad Institute Genomics Platform"/>
            <consortium name="The Broad Institute Genome Sequencing Center for Infectious Disease"/>
            <person name="Wu L."/>
            <person name="Ma J."/>
        </authorList>
    </citation>
    <scope>NUCLEOTIDE SEQUENCE [LARGE SCALE GENOMIC DNA]</scope>
    <source>
        <strain evidence="8 9">CGMCC 1.12237</strain>
    </source>
</reference>
<dbReference type="RefSeq" id="WP_227228489.1">
    <property type="nucleotide sequence ID" value="NZ_JAJCVJ010000001.1"/>
</dbReference>
<dbReference type="EMBL" id="JBHSKX010000001">
    <property type="protein sequence ID" value="MFC5366157.1"/>
    <property type="molecule type" value="Genomic_DNA"/>
</dbReference>
<dbReference type="InterPro" id="IPR036291">
    <property type="entry name" value="NAD(P)-bd_dom_sf"/>
</dbReference>
<sequence>MSRSLFFTAEREVAVREREVGPPGPEEVRVETTVSAVSPGTELLLYRGDAPQSMETDATLPAFADEDLSYPLRYGYAAVGDVTAVGEDVADDWLGETVFGFNPHESAFLAEPSHLIRVPGDCSPEQAAFLPTVETAVNFVMDGRPVVGERLAVFGQGLVGLTTTAILAEFPLSSLVTVETVPERRERSRGFGADESIDPTAVPDTLSPSDGTGVDLAYELSGNPRALDDAVGATAYDGRIVVGSWYGTKRADLGLGGRFHRERIDITSSQVSTIDPEFRGRWDTDRRLSVAWDHLADLPTDDLVTHRLPLGEADSAYETLDTSPEAAVGILFTYDDR</sequence>
<evidence type="ECO:0000256" key="1">
    <source>
        <dbReference type="ARBA" id="ARBA00001947"/>
    </source>
</evidence>
<dbReference type="InterPro" id="IPR013149">
    <property type="entry name" value="ADH-like_C"/>
</dbReference>
<proteinExistence type="inferred from homology"/>
<comment type="cofactor">
    <cofactor evidence="1">
        <name>Zn(2+)</name>
        <dbReference type="ChEBI" id="CHEBI:29105"/>
    </cofactor>
</comment>
<keyword evidence="4" id="KW-0862">Zinc</keyword>